<dbReference type="GO" id="GO:0005737">
    <property type="term" value="C:cytoplasm"/>
    <property type="evidence" value="ECO:0007669"/>
    <property type="project" value="TreeGrafter"/>
</dbReference>
<evidence type="ECO:0000313" key="6">
    <source>
        <dbReference type="Proteomes" id="UP000191004"/>
    </source>
</evidence>
<evidence type="ECO:0000313" key="5">
    <source>
        <dbReference type="EMBL" id="OPB44191.1"/>
    </source>
</evidence>
<dbReference type="SUPFAM" id="SSF81383">
    <property type="entry name" value="F-box domain"/>
    <property type="match status" value="1"/>
</dbReference>
<dbReference type="GO" id="GO:0019005">
    <property type="term" value="C:SCF ubiquitin ligase complex"/>
    <property type="evidence" value="ECO:0007669"/>
    <property type="project" value="TreeGrafter"/>
</dbReference>
<comment type="caution">
    <text evidence="5">The sequence shown here is derived from an EMBL/GenBank/DDBJ whole genome shotgun (WGS) entry which is preliminary data.</text>
</comment>
<gene>
    <name evidence="5" type="ORF">A0O28_0025090</name>
</gene>
<protein>
    <submittedName>
        <fullName evidence="5">F-box domain-containing protein</fullName>
    </submittedName>
</protein>
<dbReference type="InterPro" id="IPR001810">
    <property type="entry name" value="F-box_dom"/>
</dbReference>
<dbReference type="InterPro" id="IPR045464">
    <property type="entry name" value="Hrt3/FBXO9_C"/>
</dbReference>
<feature type="region of interest" description="Disordered" evidence="2">
    <location>
        <begin position="1"/>
        <end position="103"/>
    </location>
</feature>
<keyword evidence="6" id="KW-1185">Reference proteome</keyword>
<evidence type="ECO:0000259" key="3">
    <source>
        <dbReference type="Pfam" id="PF12937"/>
    </source>
</evidence>
<dbReference type="Pfam" id="PF12937">
    <property type="entry name" value="F-box-like"/>
    <property type="match status" value="1"/>
</dbReference>
<accession>A0A1T3CSW6</accession>
<evidence type="ECO:0000259" key="4">
    <source>
        <dbReference type="Pfam" id="PF19270"/>
    </source>
</evidence>
<dbReference type="OrthoDB" id="2117972at2759"/>
<feature type="region of interest" description="Disordered" evidence="2">
    <location>
        <begin position="154"/>
        <end position="188"/>
    </location>
</feature>
<feature type="compositionally biased region" description="Low complexity" evidence="2">
    <location>
        <begin position="32"/>
        <end position="45"/>
    </location>
</feature>
<dbReference type="InterPro" id="IPR036047">
    <property type="entry name" value="F-box-like_dom_sf"/>
</dbReference>
<dbReference type="EMBL" id="LVVK01000007">
    <property type="protein sequence ID" value="OPB44191.1"/>
    <property type="molecule type" value="Genomic_DNA"/>
</dbReference>
<dbReference type="GO" id="GO:0031146">
    <property type="term" value="P:SCF-dependent proteasomal ubiquitin-dependent protein catabolic process"/>
    <property type="evidence" value="ECO:0007669"/>
    <property type="project" value="TreeGrafter"/>
</dbReference>
<dbReference type="AlphaFoldDB" id="A0A1T3CSW6"/>
<evidence type="ECO:0000256" key="2">
    <source>
        <dbReference type="SAM" id="MobiDB-lite"/>
    </source>
</evidence>
<keyword evidence="1" id="KW-0833">Ubl conjugation pathway</keyword>
<dbReference type="Proteomes" id="UP000191004">
    <property type="component" value="Unassembled WGS sequence"/>
</dbReference>
<dbReference type="Pfam" id="PF19270">
    <property type="entry name" value="FBO_C"/>
    <property type="match status" value="1"/>
</dbReference>
<sequence length="495" mass="55932">MSSEDREANSELESFRQQWISDLQSRAHEADTPSSSAAAAPAATSRPRRRTGPSSPTITKKHLPAVEDDEYYLHGPTFDSMPPPSSSGHLLSDPPGKHEHDEKPLVSALDHYEKAMEKEAQGNMGESLKLYRQAYRLDHRVDMSYREKHFPAGFAPAKATPSSSGAVTEPPPSASQKPAAPTTAEEEPQPLTLEELISSFSGDVAVADVGDFARLSLVCKRFAYLVATEQRIWRRVCLGTEFGFTSMPRHWQKTVEWEQLEAQEEADEDGFLVSMREVEERRLADALSLTTSLHDTAVYPSWKNMFRTRPRIRFNGCYISTVNYIRTGQATNQAVWGGDPYLIVTYYRYLRFFRDGTAISLLTTTSPADVVHHLTPELLKLHREAPHAHLPSAMMNDALKGRWRQSSALDYPDNTDPKEQESDLYVETEGVSAKYMYRMDLSLRSAGKGTRNNKIVWRSFRSYNKLTDDWADFQLKNDKPFFFSRVKSYGVGESA</sequence>
<feature type="compositionally biased region" description="Low complexity" evidence="2">
    <location>
        <begin position="174"/>
        <end position="188"/>
    </location>
</feature>
<dbReference type="PANTHER" id="PTHR12874:SF9">
    <property type="entry name" value="F-BOX ONLY PROTEIN 48"/>
    <property type="match status" value="1"/>
</dbReference>
<evidence type="ECO:0000256" key="1">
    <source>
        <dbReference type="ARBA" id="ARBA00022786"/>
    </source>
</evidence>
<feature type="domain" description="F-box" evidence="3">
    <location>
        <begin position="210"/>
        <end position="238"/>
    </location>
</feature>
<dbReference type="PANTHER" id="PTHR12874">
    <property type="entry name" value="F-BOX ONLY PROTEIN 48-RELATED"/>
    <property type="match status" value="1"/>
</dbReference>
<feature type="domain" description="F-box protein Hrt3/FBXO9 C-terminal" evidence="4">
    <location>
        <begin position="300"/>
        <end position="373"/>
    </location>
</feature>
<feature type="compositionally biased region" description="Polar residues" evidence="2">
    <location>
        <begin position="11"/>
        <end position="24"/>
    </location>
</feature>
<proteinExistence type="predicted"/>
<organism evidence="5 6">
    <name type="scientific">Trichoderma guizhouense</name>
    <dbReference type="NCBI Taxonomy" id="1491466"/>
    <lineage>
        <taxon>Eukaryota</taxon>
        <taxon>Fungi</taxon>
        <taxon>Dikarya</taxon>
        <taxon>Ascomycota</taxon>
        <taxon>Pezizomycotina</taxon>
        <taxon>Sordariomycetes</taxon>
        <taxon>Hypocreomycetidae</taxon>
        <taxon>Hypocreales</taxon>
        <taxon>Hypocreaceae</taxon>
        <taxon>Trichoderma</taxon>
    </lineage>
</organism>
<reference evidence="5 6" key="1">
    <citation type="submission" date="2016-04" db="EMBL/GenBank/DDBJ databases">
        <title>Multiple horizontal gene transfer events from other fungi enriched the ability of the initially mycotrophic fungus Trichoderma (Ascomycota) to feed on dead plant biomass.</title>
        <authorList>
            <person name="Atanasova L."/>
            <person name="Chenthamara K."/>
            <person name="Zhang J."/>
            <person name="Grujic M."/>
            <person name="Henrissat B."/>
            <person name="Kuo A."/>
            <person name="Aertz A."/>
            <person name="Salamov A."/>
            <person name="Lipzen A."/>
            <person name="Labutti K."/>
            <person name="Barry K."/>
            <person name="Miao Y."/>
            <person name="Rahimi M.J."/>
            <person name="Shen Q."/>
            <person name="Grigoriev I.V."/>
            <person name="Kubicek C.P."/>
            <person name="Druzhinina I.S."/>
        </authorList>
    </citation>
    <scope>NUCLEOTIDE SEQUENCE [LARGE SCALE GENOMIC DNA]</scope>
    <source>
        <strain evidence="5 6">NJAU 4742</strain>
    </source>
</reference>
<name>A0A1T3CSW6_9HYPO</name>